<organism evidence="2 3">
    <name type="scientific">Peptostreptococcus porci</name>
    <dbReference type="NCBI Taxonomy" id="2652282"/>
    <lineage>
        <taxon>Bacteria</taxon>
        <taxon>Bacillati</taxon>
        <taxon>Bacillota</taxon>
        <taxon>Clostridia</taxon>
        <taxon>Peptostreptococcales</taxon>
        <taxon>Peptostreptococcaceae</taxon>
        <taxon>Peptostreptococcus</taxon>
    </lineage>
</organism>
<name>A0A6N7WZN8_9FIRM</name>
<dbReference type="Proteomes" id="UP000440713">
    <property type="component" value="Unassembled WGS sequence"/>
</dbReference>
<dbReference type="EMBL" id="VUNE01000002">
    <property type="protein sequence ID" value="MST62160.1"/>
    <property type="molecule type" value="Genomic_DNA"/>
</dbReference>
<dbReference type="InterPro" id="IPR012454">
    <property type="entry name" value="DUF1659"/>
</dbReference>
<keyword evidence="3" id="KW-1185">Reference proteome</keyword>
<gene>
    <name evidence="2" type="ORF">FYJ71_04115</name>
</gene>
<dbReference type="AlphaFoldDB" id="A0A6N7WZN8"/>
<feature type="domain" description="DUF1659" evidence="1">
    <location>
        <begin position="9"/>
        <end position="71"/>
    </location>
</feature>
<accession>A0A6N7WZN8</accession>
<dbReference type="RefSeq" id="WP_154537563.1">
    <property type="nucleotide sequence ID" value="NZ_JAXDWS010000010.1"/>
</dbReference>
<reference evidence="2 3" key="1">
    <citation type="submission" date="2019-08" db="EMBL/GenBank/DDBJ databases">
        <title>In-depth cultivation of the pig gut microbiome towards novel bacterial diversity and tailored functional studies.</title>
        <authorList>
            <person name="Wylensek D."/>
            <person name="Hitch T.C.A."/>
            <person name="Clavel T."/>
        </authorList>
    </citation>
    <scope>NUCLEOTIDE SEQUENCE [LARGE SCALE GENOMIC DNA]</scope>
    <source>
        <strain evidence="2 3">WCA-SAB-591-4A-A</strain>
    </source>
</reference>
<protein>
    <submittedName>
        <fullName evidence="2">DUF1659 domain-containing protein</fullName>
    </submittedName>
</protein>
<comment type="caution">
    <text evidence="2">The sequence shown here is derived from an EMBL/GenBank/DDBJ whole genome shotgun (WGS) entry which is preliminary data.</text>
</comment>
<evidence type="ECO:0000313" key="3">
    <source>
        <dbReference type="Proteomes" id="UP000440713"/>
    </source>
</evidence>
<evidence type="ECO:0000313" key="2">
    <source>
        <dbReference type="EMBL" id="MST62160.1"/>
    </source>
</evidence>
<evidence type="ECO:0000259" key="1">
    <source>
        <dbReference type="Pfam" id="PF07872"/>
    </source>
</evidence>
<sequence length="73" mass="8245">MAQLRDKRITLRVKLINGLNASGKPKYKMISFKDINPAITEDQLLELGTKLASLQELELSEVYKSQVEKVVQA</sequence>
<dbReference type="Pfam" id="PF07872">
    <property type="entry name" value="DUF1659"/>
    <property type="match status" value="1"/>
</dbReference>
<proteinExistence type="predicted"/>